<proteinExistence type="predicted"/>
<dbReference type="Pfam" id="PF11738">
    <property type="entry name" value="DUF3298"/>
    <property type="match status" value="1"/>
</dbReference>
<gene>
    <name evidence="3" type="ORF">KHX13_03975</name>
</gene>
<comment type="caution">
    <text evidence="3">The sequence shown here is derived from an EMBL/GenBank/DDBJ whole genome shotgun (WGS) entry which is preliminary data.</text>
</comment>
<evidence type="ECO:0000256" key="1">
    <source>
        <dbReference type="SAM" id="SignalP"/>
    </source>
</evidence>
<feature type="domain" description="DUF3298" evidence="2">
    <location>
        <begin position="205"/>
        <end position="242"/>
    </location>
</feature>
<accession>A0A943EKB7</accession>
<dbReference type="AlphaFoldDB" id="A0A943EKB7"/>
<dbReference type="InterPro" id="IPR021729">
    <property type="entry name" value="DUF3298"/>
</dbReference>
<organism evidence="3 4">
    <name type="scientific">Acidaminococcus intestini</name>
    <dbReference type="NCBI Taxonomy" id="187327"/>
    <lineage>
        <taxon>Bacteria</taxon>
        <taxon>Bacillati</taxon>
        <taxon>Bacillota</taxon>
        <taxon>Negativicutes</taxon>
        <taxon>Acidaminococcales</taxon>
        <taxon>Acidaminococcaceae</taxon>
        <taxon>Acidaminococcus</taxon>
    </lineage>
</organism>
<dbReference type="EMBL" id="JAGZCZ010000004">
    <property type="protein sequence ID" value="MBS5519482.1"/>
    <property type="molecule type" value="Genomic_DNA"/>
</dbReference>
<protein>
    <submittedName>
        <fullName evidence="3">DUF3298 domain-containing protein</fullName>
    </submittedName>
</protein>
<reference evidence="3" key="1">
    <citation type="submission" date="2021-02" db="EMBL/GenBank/DDBJ databases">
        <title>Infant gut strain persistence is associated with maternal origin, phylogeny, and functional potential including surface adhesion and iron acquisition.</title>
        <authorList>
            <person name="Lou Y.C."/>
        </authorList>
    </citation>
    <scope>NUCLEOTIDE SEQUENCE</scope>
    <source>
        <strain evidence="3">L3_106_000M1_dasL3_106_000M1_concoct_15</strain>
    </source>
</reference>
<dbReference type="Gene3D" id="3.90.640.20">
    <property type="entry name" value="Heat-shock cognate protein, ATPase"/>
    <property type="match status" value="1"/>
</dbReference>
<feature type="chain" id="PRO_5037773461" evidence="1">
    <location>
        <begin position="29"/>
        <end position="245"/>
    </location>
</feature>
<feature type="signal peptide" evidence="1">
    <location>
        <begin position="1"/>
        <end position="28"/>
    </location>
</feature>
<evidence type="ECO:0000313" key="3">
    <source>
        <dbReference type="EMBL" id="MBS5519482.1"/>
    </source>
</evidence>
<dbReference type="Gene3D" id="3.30.565.40">
    <property type="entry name" value="Fervidobacterium nodosum Rt17-B1 like"/>
    <property type="match status" value="1"/>
</dbReference>
<evidence type="ECO:0000313" key="4">
    <source>
        <dbReference type="Proteomes" id="UP000754226"/>
    </source>
</evidence>
<keyword evidence="1" id="KW-0732">Signal</keyword>
<evidence type="ECO:0000259" key="2">
    <source>
        <dbReference type="Pfam" id="PF11738"/>
    </source>
</evidence>
<dbReference type="Proteomes" id="UP000754226">
    <property type="component" value="Unassembled WGS sequence"/>
</dbReference>
<dbReference type="InterPro" id="IPR037126">
    <property type="entry name" value="PdaC/RsiV-like_sf"/>
</dbReference>
<sequence>MKGWIAMKKLMTALFISAALGMPFLAAAEAKGIDLVQAAHLTVEQKLEGTVHNQVVYAQNGLAIWDQIIEKESLAIHYPKIHLAGHGDEARRMNRYFRKRAKSSMKNYKKATLPDAKLTSHVNYLLSYHGDQFLSFREYGYDYFERAAHPTSWELGVTFSIETGRPVSWQEVLAAEGKRPYTLKEINRRLFASSYGKEHAFYYDFKGLTALPKNYYLDEKGTIHFVFGQYEIAPYSSGIIDLPMN</sequence>
<name>A0A943EKB7_9FIRM</name>